<evidence type="ECO:0000256" key="1">
    <source>
        <dbReference type="ARBA" id="ARBA00022448"/>
    </source>
</evidence>
<dbReference type="GO" id="GO:0005886">
    <property type="term" value="C:plasma membrane"/>
    <property type="evidence" value="ECO:0007669"/>
    <property type="project" value="TreeGrafter"/>
</dbReference>
<evidence type="ECO:0000256" key="2">
    <source>
        <dbReference type="ARBA" id="ARBA00022741"/>
    </source>
</evidence>
<dbReference type="RefSeq" id="WP_331709584.1">
    <property type="nucleotide sequence ID" value="NZ_LRIE01000048.1"/>
</dbReference>
<evidence type="ECO:0000313" key="6">
    <source>
        <dbReference type="EMBL" id="KZM36566.1"/>
    </source>
</evidence>
<dbReference type="GO" id="GO:0016887">
    <property type="term" value="F:ATP hydrolysis activity"/>
    <property type="evidence" value="ECO:0007669"/>
    <property type="project" value="InterPro"/>
</dbReference>
<protein>
    <submittedName>
        <fullName evidence="6">Lipoprotein-releasing system ATP-binding protein LolD</fullName>
        <ecNumber evidence="6">3.6.3.-</ecNumber>
    </submittedName>
</protein>
<dbReference type="InterPro" id="IPR017911">
    <property type="entry name" value="MacB-like_ATP-bd"/>
</dbReference>
<feature type="region of interest" description="Disordered" evidence="4">
    <location>
        <begin position="1"/>
        <end position="25"/>
    </location>
</feature>
<dbReference type="InterPro" id="IPR027417">
    <property type="entry name" value="P-loop_NTPase"/>
</dbReference>
<sequence length="286" mass="29342">MSAATVALAPSATVPGPGTPEGGGGPVVTLHQVSRVFPGGVAALRDVHLDVARGELLAIVGPSGSGKSTMLNVIGTLDRPTSGHVMIDDFLVEDLDDREVSALRASRIGFVFQHFHLAVGVSALDNVADGLLYRGVGRRERRRRAAEALERVGLGHRLTHRPHELSGGEKQRVAIARAVVGDPPLLLADEPTGALDTVAGAGVMDVLRGLNAAGTTVVIITHDRDLAASLPRQVVMRDGAIVADVSGPAREGRGTVFDASPGVLGAVPDGVAAGQPTDASTEEASC</sequence>
<dbReference type="InterPro" id="IPR015854">
    <property type="entry name" value="ABC_transpr_LolD-like"/>
</dbReference>
<dbReference type="GO" id="GO:0022857">
    <property type="term" value="F:transmembrane transporter activity"/>
    <property type="evidence" value="ECO:0007669"/>
    <property type="project" value="TreeGrafter"/>
</dbReference>
<dbReference type="InterPro" id="IPR003593">
    <property type="entry name" value="AAA+_ATPase"/>
</dbReference>
<evidence type="ECO:0000313" key="7">
    <source>
        <dbReference type="Proteomes" id="UP000076447"/>
    </source>
</evidence>
<dbReference type="InterPro" id="IPR017871">
    <property type="entry name" value="ABC_transporter-like_CS"/>
</dbReference>
<dbReference type="AlphaFoldDB" id="A0A163SLU1"/>
<dbReference type="Gene3D" id="3.40.50.300">
    <property type="entry name" value="P-loop containing nucleotide triphosphate hydrolases"/>
    <property type="match status" value="1"/>
</dbReference>
<evidence type="ECO:0000259" key="5">
    <source>
        <dbReference type="PROSITE" id="PS50893"/>
    </source>
</evidence>
<dbReference type="PROSITE" id="PS00211">
    <property type="entry name" value="ABC_TRANSPORTER_1"/>
    <property type="match status" value="1"/>
</dbReference>
<dbReference type="EC" id="3.6.3.-" evidence="6"/>
<dbReference type="InterPro" id="IPR003439">
    <property type="entry name" value="ABC_transporter-like_ATP-bd"/>
</dbReference>
<feature type="domain" description="ABC transporter" evidence="5">
    <location>
        <begin position="28"/>
        <end position="263"/>
    </location>
</feature>
<dbReference type="PATRIC" id="fig|43678.3.peg.805"/>
<dbReference type="GO" id="GO:0005524">
    <property type="term" value="F:ATP binding"/>
    <property type="evidence" value="ECO:0007669"/>
    <property type="project" value="UniProtKB-KW"/>
</dbReference>
<name>A0A163SLU1_9CELL</name>
<keyword evidence="3 6" id="KW-0067">ATP-binding</keyword>
<dbReference type="STRING" id="43678.OJAG_07680"/>
<comment type="caution">
    <text evidence="6">The sequence shown here is derived from an EMBL/GenBank/DDBJ whole genome shotgun (WGS) entry which is preliminary data.</text>
</comment>
<organism evidence="6 7">
    <name type="scientific">Oerskovia enterophila</name>
    <dbReference type="NCBI Taxonomy" id="43678"/>
    <lineage>
        <taxon>Bacteria</taxon>
        <taxon>Bacillati</taxon>
        <taxon>Actinomycetota</taxon>
        <taxon>Actinomycetes</taxon>
        <taxon>Micrococcales</taxon>
        <taxon>Cellulomonadaceae</taxon>
        <taxon>Oerskovia</taxon>
    </lineage>
</organism>
<keyword evidence="1" id="KW-0813">Transport</keyword>
<keyword evidence="6" id="KW-0449">Lipoprotein</keyword>
<dbReference type="GO" id="GO:0098796">
    <property type="term" value="C:membrane protein complex"/>
    <property type="evidence" value="ECO:0007669"/>
    <property type="project" value="UniProtKB-ARBA"/>
</dbReference>
<dbReference type="PROSITE" id="PS50893">
    <property type="entry name" value="ABC_TRANSPORTER_2"/>
    <property type="match status" value="1"/>
</dbReference>
<evidence type="ECO:0000256" key="3">
    <source>
        <dbReference type="ARBA" id="ARBA00022840"/>
    </source>
</evidence>
<dbReference type="Proteomes" id="UP000076447">
    <property type="component" value="Unassembled WGS sequence"/>
</dbReference>
<keyword evidence="6" id="KW-0378">Hydrolase</keyword>
<dbReference type="PANTHER" id="PTHR24220:SF86">
    <property type="entry name" value="ABC TRANSPORTER ABCH.1"/>
    <property type="match status" value="1"/>
</dbReference>
<dbReference type="PANTHER" id="PTHR24220">
    <property type="entry name" value="IMPORT ATP-BINDING PROTEIN"/>
    <property type="match status" value="1"/>
</dbReference>
<gene>
    <name evidence="6" type="primary">lolD_1</name>
    <name evidence="6" type="ORF">OJAG_07680</name>
</gene>
<accession>A0A163SLU1</accession>
<reference evidence="6 7" key="1">
    <citation type="submission" date="2016-01" db="EMBL/GenBank/DDBJ databases">
        <title>Genome sequence of Oerskovia enterophila VJag, an agar and cellulose degrading bacterium.</title>
        <authorList>
            <person name="Poehlein A."/>
            <person name="Jag V."/>
            <person name="Bengelsdorf F."/>
            <person name="Duerre P."/>
            <person name="Daniel R."/>
        </authorList>
    </citation>
    <scope>NUCLEOTIDE SEQUENCE [LARGE SCALE GENOMIC DNA]</scope>
    <source>
        <strain evidence="6 7">VJag</strain>
    </source>
</reference>
<dbReference type="SUPFAM" id="SSF52540">
    <property type="entry name" value="P-loop containing nucleoside triphosphate hydrolases"/>
    <property type="match status" value="1"/>
</dbReference>
<evidence type="ECO:0000256" key="4">
    <source>
        <dbReference type="SAM" id="MobiDB-lite"/>
    </source>
</evidence>
<dbReference type="EMBL" id="LRIE01000048">
    <property type="protein sequence ID" value="KZM36566.1"/>
    <property type="molecule type" value="Genomic_DNA"/>
</dbReference>
<dbReference type="FunFam" id="3.40.50.300:FF:000032">
    <property type="entry name" value="Export ABC transporter ATP-binding protein"/>
    <property type="match status" value="1"/>
</dbReference>
<proteinExistence type="predicted"/>
<keyword evidence="2" id="KW-0547">Nucleotide-binding</keyword>
<dbReference type="Pfam" id="PF00005">
    <property type="entry name" value="ABC_tran"/>
    <property type="match status" value="1"/>
</dbReference>
<dbReference type="CDD" id="cd03255">
    <property type="entry name" value="ABC_MJ0796_LolCDE_FtsE"/>
    <property type="match status" value="1"/>
</dbReference>
<dbReference type="SMART" id="SM00382">
    <property type="entry name" value="AAA"/>
    <property type="match status" value="1"/>
</dbReference>